<reference evidence="2" key="1">
    <citation type="submission" date="2022-03" db="EMBL/GenBank/DDBJ databases">
        <authorList>
            <person name="Martin C."/>
        </authorList>
    </citation>
    <scope>NUCLEOTIDE SEQUENCE</scope>
</reference>
<protein>
    <submittedName>
        <fullName evidence="2">Uncharacterized protein</fullName>
    </submittedName>
</protein>
<keyword evidence="3" id="KW-1185">Reference proteome</keyword>
<keyword evidence="1" id="KW-0732">Signal</keyword>
<organism evidence="2 3">
    <name type="scientific">Owenia fusiformis</name>
    <name type="common">Polychaete worm</name>
    <dbReference type="NCBI Taxonomy" id="6347"/>
    <lineage>
        <taxon>Eukaryota</taxon>
        <taxon>Metazoa</taxon>
        <taxon>Spiralia</taxon>
        <taxon>Lophotrochozoa</taxon>
        <taxon>Annelida</taxon>
        <taxon>Polychaeta</taxon>
        <taxon>Sedentaria</taxon>
        <taxon>Canalipalpata</taxon>
        <taxon>Sabellida</taxon>
        <taxon>Oweniida</taxon>
        <taxon>Oweniidae</taxon>
        <taxon>Owenia</taxon>
    </lineage>
</organism>
<comment type="caution">
    <text evidence="2">The sequence shown here is derived from an EMBL/GenBank/DDBJ whole genome shotgun (WGS) entry which is preliminary data.</text>
</comment>
<feature type="chain" id="PRO_5035874624" evidence="1">
    <location>
        <begin position="25"/>
        <end position="185"/>
    </location>
</feature>
<evidence type="ECO:0000256" key="1">
    <source>
        <dbReference type="SAM" id="SignalP"/>
    </source>
</evidence>
<dbReference type="EMBL" id="CAIIXF020000284">
    <property type="protein sequence ID" value="CAH1803148.1"/>
    <property type="molecule type" value="Genomic_DNA"/>
</dbReference>
<accession>A0A8S4QAC0</accession>
<dbReference type="AlphaFoldDB" id="A0A8S4QAC0"/>
<feature type="signal peptide" evidence="1">
    <location>
        <begin position="1"/>
        <end position="24"/>
    </location>
</feature>
<sequence length="185" mass="21049">MRTMTLINLARFAIVVVFLHVVKPTFERYAPPAEVYNGTCKGNYRKYSKKDCEESYTKFKSRTAYTGLDIQQHTWQCDNMFKWSATAANKTGGGTGFTESQKDWLKGLLDHLTESLNPSKKRSVHGFPIGTRKEYRVASYTERMKFHRAINMLKNDPIDGPFNTTNKYDTLVSFHHGAVAIGAHG</sequence>
<dbReference type="Proteomes" id="UP000749559">
    <property type="component" value="Unassembled WGS sequence"/>
</dbReference>
<evidence type="ECO:0000313" key="2">
    <source>
        <dbReference type="EMBL" id="CAH1803148.1"/>
    </source>
</evidence>
<evidence type="ECO:0000313" key="3">
    <source>
        <dbReference type="Proteomes" id="UP000749559"/>
    </source>
</evidence>
<proteinExistence type="predicted"/>
<gene>
    <name evidence="2" type="ORF">OFUS_LOCUS26766</name>
</gene>
<feature type="non-terminal residue" evidence="2">
    <location>
        <position position="1"/>
    </location>
</feature>
<name>A0A8S4QAC0_OWEFU</name>